<evidence type="ECO:0000313" key="2">
    <source>
        <dbReference type="EMBL" id="KKR31739.1"/>
    </source>
</evidence>
<dbReference type="PANTHER" id="PTHR21248">
    <property type="entry name" value="CARDIOLIPIN SYNTHASE"/>
    <property type="match status" value="1"/>
</dbReference>
<dbReference type="AlphaFoldDB" id="A0A0G0PU98"/>
<protein>
    <submittedName>
        <fullName evidence="2">Phospholipase D/Transphosphatidylase</fullName>
    </submittedName>
</protein>
<dbReference type="Gene3D" id="3.30.870.10">
    <property type="entry name" value="Endonuclease Chain A"/>
    <property type="match status" value="2"/>
</dbReference>
<proteinExistence type="predicted"/>
<sequence length="349" mass="41005">MQETNWKFYLNSEDAWEAMLADCAVAKISIDFEQFIFVNDEVGKKFFDVFISKVKEGVKVRLLCDSAGSYSLYNSVFANELQKQGIEIRFFNPISPWRLKNFTSWFFRDHKKILIVDSEIGYTGGVGIDKKLEGWRDAQVRVVGPVVLEMSQAFEKMWEIVDFGRFIKFKNNRTKEGDFHFHTNSPHFRQRFFYRRLNDAIRQAKEYVYLTTPYFVPSQHFFLILDVRIIIPEKSDHPLVDAAGRSYFGLALKWGIKIYRLKNGMLHTKIAIIDDKWASVGSANLDNLSLLFNYEANLISEDRMFVGELKNHFINDLLVAEDLVGEEWRNRSIWQKFVELLTWPFHTIL</sequence>
<dbReference type="Pfam" id="PF13091">
    <property type="entry name" value="PLDc_2"/>
    <property type="match status" value="2"/>
</dbReference>
<dbReference type="SUPFAM" id="SSF56024">
    <property type="entry name" value="Phospholipase D/nuclease"/>
    <property type="match status" value="2"/>
</dbReference>
<reference evidence="2 3" key="1">
    <citation type="journal article" date="2015" name="Nature">
        <title>rRNA introns, odd ribosomes, and small enigmatic genomes across a large radiation of phyla.</title>
        <authorList>
            <person name="Brown C.T."/>
            <person name="Hug L.A."/>
            <person name="Thomas B.C."/>
            <person name="Sharon I."/>
            <person name="Castelle C.J."/>
            <person name="Singh A."/>
            <person name="Wilkins M.J."/>
            <person name="Williams K.H."/>
            <person name="Banfield J.F."/>
        </authorList>
    </citation>
    <scope>NUCLEOTIDE SEQUENCE [LARGE SCALE GENOMIC DNA]</scope>
</reference>
<accession>A0A0G0PU98</accession>
<dbReference type="InterPro" id="IPR025202">
    <property type="entry name" value="PLD-like_dom"/>
</dbReference>
<dbReference type="InterPro" id="IPR001736">
    <property type="entry name" value="PLipase_D/transphosphatidylase"/>
</dbReference>
<gene>
    <name evidence="2" type="ORF">UT64_C0052G0002</name>
</gene>
<dbReference type="CDD" id="cd09110">
    <property type="entry name" value="PLDc_CLS_1"/>
    <property type="match status" value="1"/>
</dbReference>
<dbReference type="GO" id="GO:0032049">
    <property type="term" value="P:cardiolipin biosynthetic process"/>
    <property type="evidence" value="ECO:0007669"/>
    <property type="project" value="UniProtKB-ARBA"/>
</dbReference>
<dbReference type="PATRIC" id="fig|1618642.3.peg.850"/>
<dbReference type="GO" id="GO:0030572">
    <property type="term" value="F:phosphatidyltransferase activity"/>
    <property type="evidence" value="ECO:0007669"/>
    <property type="project" value="UniProtKB-ARBA"/>
</dbReference>
<dbReference type="PANTHER" id="PTHR21248:SF22">
    <property type="entry name" value="PHOSPHOLIPASE D"/>
    <property type="match status" value="1"/>
</dbReference>
<evidence type="ECO:0000313" key="3">
    <source>
        <dbReference type="Proteomes" id="UP000034137"/>
    </source>
</evidence>
<organism evidence="2 3">
    <name type="scientific">Candidatus Falkowbacteria bacterium GW2011_GWF2_39_8</name>
    <dbReference type="NCBI Taxonomy" id="1618642"/>
    <lineage>
        <taxon>Bacteria</taxon>
        <taxon>Candidatus Falkowiibacteriota</taxon>
    </lineage>
</organism>
<dbReference type="PROSITE" id="PS50035">
    <property type="entry name" value="PLD"/>
    <property type="match status" value="2"/>
</dbReference>
<comment type="caution">
    <text evidence="2">The sequence shown here is derived from an EMBL/GenBank/DDBJ whole genome shotgun (WGS) entry which is preliminary data.</text>
</comment>
<name>A0A0G0PU98_9BACT</name>
<dbReference type="SMART" id="SM00155">
    <property type="entry name" value="PLDc"/>
    <property type="match status" value="2"/>
</dbReference>
<dbReference type="Proteomes" id="UP000034137">
    <property type="component" value="Unassembled WGS sequence"/>
</dbReference>
<dbReference type="EMBL" id="LBXO01000052">
    <property type="protein sequence ID" value="KKR31739.1"/>
    <property type="molecule type" value="Genomic_DNA"/>
</dbReference>
<feature type="domain" description="PLD phosphodiesterase" evidence="1">
    <location>
        <begin position="262"/>
        <end position="289"/>
    </location>
</feature>
<evidence type="ECO:0000259" key="1">
    <source>
        <dbReference type="PROSITE" id="PS50035"/>
    </source>
</evidence>
<dbReference type="CDD" id="cd09112">
    <property type="entry name" value="PLDc_CLS_2"/>
    <property type="match status" value="1"/>
</dbReference>
<feature type="domain" description="PLD phosphodiesterase" evidence="1">
    <location>
        <begin position="105"/>
        <end position="132"/>
    </location>
</feature>